<keyword evidence="2 5" id="KW-1133">Transmembrane helix</keyword>
<feature type="transmembrane region" description="Helical" evidence="5">
    <location>
        <begin position="284"/>
        <end position="303"/>
    </location>
</feature>
<dbReference type="SUPFAM" id="SSF103473">
    <property type="entry name" value="MFS general substrate transporter"/>
    <property type="match status" value="1"/>
</dbReference>
<dbReference type="InterPro" id="IPR011701">
    <property type="entry name" value="MFS"/>
</dbReference>
<feature type="domain" description="Major facilitator superfamily (MFS) profile" evidence="6">
    <location>
        <begin position="46"/>
        <end position="425"/>
    </location>
</feature>
<dbReference type="CDD" id="cd17478">
    <property type="entry name" value="MFS_FsR"/>
    <property type="match status" value="1"/>
</dbReference>
<evidence type="ECO:0000256" key="5">
    <source>
        <dbReference type="SAM" id="Phobius"/>
    </source>
</evidence>
<feature type="transmembrane region" description="Helical" evidence="5">
    <location>
        <begin position="199"/>
        <end position="224"/>
    </location>
</feature>
<evidence type="ECO:0000256" key="1">
    <source>
        <dbReference type="ARBA" id="ARBA00022692"/>
    </source>
</evidence>
<dbReference type="GO" id="GO:0022857">
    <property type="term" value="F:transmembrane transporter activity"/>
    <property type="evidence" value="ECO:0007669"/>
    <property type="project" value="InterPro"/>
</dbReference>
<evidence type="ECO:0000256" key="2">
    <source>
        <dbReference type="ARBA" id="ARBA00022989"/>
    </source>
</evidence>
<dbReference type="Proteomes" id="UP000216215">
    <property type="component" value="Unassembled WGS sequence"/>
</dbReference>
<evidence type="ECO:0000256" key="3">
    <source>
        <dbReference type="ARBA" id="ARBA00023136"/>
    </source>
</evidence>
<feature type="transmembrane region" description="Helical" evidence="5">
    <location>
        <begin position="339"/>
        <end position="359"/>
    </location>
</feature>
<feature type="transmembrane region" description="Helical" evidence="5">
    <location>
        <begin position="245"/>
        <end position="272"/>
    </location>
</feature>
<feature type="region of interest" description="Disordered" evidence="4">
    <location>
        <begin position="1"/>
        <end position="21"/>
    </location>
</feature>
<dbReference type="InterPro" id="IPR036259">
    <property type="entry name" value="MFS_trans_sf"/>
</dbReference>
<protein>
    <submittedName>
        <fullName evidence="7">MFS transporter</fullName>
    </submittedName>
</protein>
<dbReference type="Pfam" id="PF07690">
    <property type="entry name" value="MFS_1"/>
    <property type="match status" value="2"/>
</dbReference>
<dbReference type="GO" id="GO:0005886">
    <property type="term" value="C:plasma membrane"/>
    <property type="evidence" value="ECO:0007669"/>
    <property type="project" value="TreeGrafter"/>
</dbReference>
<evidence type="ECO:0000313" key="7">
    <source>
        <dbReference type="EMBL" id="PAP98090.1"/>
    </source>
</evidence>
<accession>A0AB36R0H2</accession>
<feature type="transmembrane region" description="Helical" evidence="5">
    <location>
        <begin position="399"/>
        <end position="419"/>
    </location>
</feature>
<name>A0AB36R0H2_9HYPH</name>
<comment type="caution">
    <text evidence="7">The sequence shown here is derived from an EMBL/GenBank/DDBJ whole genome shotgun (WGS) entry which is preliminary data.</text>
</comment>
<sequence length="435" mass="46303">MRQPATPAGAPAKKSTEHALTDTTATTVATPATASHTSAQATAFTVILAVSFCHCVNDIMQSLLSAIYPLLKDNYGLDFWQIGLLTFTFQVTASLLQPLIGMVTDKRPMPYSLPYGMAASLIGLIVLAYAGHYSLLLIGASLIGIGSAIFHPESSRIARFASGGRFGLAQSLFQVGGNLGQAIGPLLAAFIVVPFGQTSIAWFAVGSLIGIIVLWRVGGWYSRLRASLANRKAASFVSPFPRRKVMGALAVLTLLVLTKNAYVASLASYYTFYAIDKFGVSVQMSQVMLFLFLGASALGILLGGPFGDRYGQKPMIWFSIVGVLPFTLALPYANFEWTMVLTVLIGLILSSAFSNIVVFAQELVPGRVGMIAGIFFGFAFGMGGIAAAVLGVVADMKGIDFVFQVCSYLPLLGLLTVFLPNMKEARKIEDDATIG</sequence>
<dbReference type="EMBL" id="NPKI01000046">
    <property type="protein sequence ID" value="PAP98090.1"/>
    <property type="molecule type" value="Genomic_DNA"/>
</dbReference>
<evidence type="ECO:0000313" key="8">
    <source>
        <dbReference type="Proteomes" id="UP000216215"/>
    </source>
</evidence>
<dbReference type="InterPro" id="IPR020846">
    <property type="entry name" value="MFS_dom"/>
</dbReference>
<reference evidence="8" key="1">
    <citation type="submission" date="2017-08" db="EMBL/GenBank/DDBJ databases">
        <title>Mesorhizobium wenxinae sp. nov., a novel rhizobial species isolated from root nodules of chickpea (Cicer arietinum L.).</title>
        <authorList>
            <person name="Zhang J."/>
        </authorList>
    </citation>
    <scope>NUCLEOTIDE SEQUENCE [LARGE SCALE GENOMIC DNA]</scope>
    <source>
        <strain evidence="8">USDA 3392</strain>
    </source>
</reference>
<feature type="transmembrane region" description="Helical" evidence="5">
    <location>
        <begin position="79"/>
        <end position="100"/>
    </location>
</feature>
<dbReference type="AlphaFoldDB" id="A0AB36R0H2"/>
<keyword evidence="1 5" id="KW-0812">Transmembrane</keyword>
<gene>
    <name evidence="7" type="ORF">CIT25_30380</name>
</gene>
<keyword evidence="8" id="KW-1185">Reference proteome</keyword>
<feature type="transmembrane region" description="Helical" evidence="5">
    <location>
        <begin position="172"/>
        <end position="193"/>
    </location>
</feature>
<dbReference type="PANTHER" id="PTHR43129">
    <property type="entry name" value="FOSMIDOMYCIN RESISTANCE PROTEIN"/>
    <property type="match status" value="1"/>
</dbReference>
<proteinExistence type="predicted"/>
<feature type="transmembrane region" description="Helical" evidence="5">
    <location>
        <begin position="371"/>
        <end position="393"/>
    </location>
</feature>
<evidence type="ECO:0000256" key="4">
    <source>
        <dbReference type="SAM" id="MobiDB-lite"/>
    </source>
</evidence>
<keyword evidence="3 5" id="KW-0472">Membrane</keyword>
<evidence type="ECO:0000259" key="6">
    <source>
        <dbReference type="PROSITE" id="PS50850"/>
    </source>
</evidence>
<feature type="transmembrane region" description="Helical" evidence="5">
    <location>
        <begin position="135"/>
        <end position="151"/>
    </location>
</feature>
<organism evidence="7 8">
    <name type="scientific">Mesorhizobium mediterraneum</name>
    <dbReference type="NCBI Taxonomy" id="43617"/>
    <lineage>
        <taxon>Bacteria</taxon>
        <taxon>Pseudomonadati</taxon>
        <taxon>Pseudomonadota</taxon>
        <taxon>Alphaproteobacteria</taxon>
        <taxon>Hyphomicrobiales</taxon>
        <taxon>Phyllobacteriaceae</taxon>
        <taxon>Mesorhizobium</taxon>
    </lineage>
</organism>
<dbReference type="PROSITE" id="PS50850">
    <property type="entry name" value="MFS"/>
    <property type="match status" value="1"/>
</dbReference>
<dbReference type="Gene3D" id="1.20.1250.20">
    <property type="entry name" value="MFS general substrate transporter like domains"/>
    <property type="match status" value="2"/>
</dbReference>
<feature type="transmembrane region" description="Helical" evidence="5">
    <location>
        <begin position="315"/>
        <end position="333"/>
    </location>
</feature>
<dbReference type="PANTHER" id="PTHR43129:SF1">
    <property type="entry name" value="FOSMIDOMYCIN RESISTANCE PROTEIN"/>
    <property type="match status" value="1"/>
</dbReference>